<dbReference type="OrthoDB" id="3520056at2759"/>
<organism evidence="1 2">
    <name type="scientific">Sclerotinia trifoliorum</name>
    <dbReference type="NCBI Taxonomy" id="28548"/>
    <lineage>
        <taxon>Eukaryota</taxon>
        <taxon>Fungi</taxon>
        <taxon>Dikarya</taxon>
        <taxon>Ascomycota</taxon>
        <taxon>Pezizomycotina</taxon>
        <taxon>Leotiomycetes</taxon>
        <taxon>Helotiales</taxon>
        <taxon>Sclerotiniaceae</taxon>
        <taxon>Sclerotinia</taxon>
    </lineage>
</organism>
<name>A0A8H2VR63_9HELO</name>
<gene>
    <name evidence="1" type="ORF">SCLTRI_LOCUS2980</name>
</gene>
<reference evidence="1" key="1">
    <citation type="submission" date="2020-10" db="EMBL/GenBank/DDBJ databases">
        <authorList>
            <person name="Kusch S."/>
        </authorList>
    </citation>
    <scope>NUCLEOTIDE SEQUENCE</scope>
    <source>
        <strain evidence="1">SwB9</strain>
    </source>
</reference>
<dbReference type="AlphaFoldDB" id="A0A8H2VR63"/>
<evidence type="ECO:0000313" key="2">
    <source>
        <dbReference type="Proteomes" id="UP000624404"/>
    </source>
</evidence>
<proteinExistence type="predicted"/>
<protein>
    <submittedName>
        <fullName evidence="1">2d7701a3-cc8a-4b6e-8aa6-22ec3c9e45db</fullName>
    </submittedName>
</protein>
<sequence length="380" mass="43281">MKATLEAPDFDPKSVRANHVTDQIAARKIVIQAYYYMNKTREKPRYERVLEAPLFEALPVLRSRFNKKSHGGIGNKDLICYDPECTKTDGKWCEKIIYMEELISWRIGEKPEYGTLVGWSSKRLWTYTHCLVRFLSKKPLPYTSYMTAETNEIEDVRLLARCLGANEESDLHLRKHLVSFIKLRLALPPADPENSKKPTKRRASLEMSVVEKKGRAFIDLTEDSLPLEEMHTSSGPTSSKKEKLSPMPEVAYIRLNESSSNCYLVNLKEVKATSHFLGGLLDDLCEGNLVGSRYSMSGDSIDGLPTLLWDGVLTYFMTKDYGGIRNASAAIMNSWQADERWLPMSIFVEGMQTEGALRKTRAPTDHRRAEWFNKFLGACT</sequence>
<evidence type="ECO:0000313" key="1">
    <source>
        <dbReference type="EMBL" id="CAD6443188.1"/>
    </source>
</evidence>
<comment type="caution">
    <text evidence="1">The sequence shown here is derived from an EMBL/GenBank/DDBJ whole genome shotgun (WGS) entry which is preliminary data.</text>
</comment>
<dbReference type="EMBL" id="CAJHIA010000009">
    <property type="protein sequence ID" value="CAD6443188.1"/>
    <property type="molecule type" value="Genomic_DNA"/>
</dbReference>
<keyword evidence="2" id="KW-1185">Reference proteome</keyword>
<accession>A0A8H2VR63</accession>
<dbReference type="Proteomes" id="UP000624404">
    <property type="component" value="Unassembled WGS sequence"/>
</dbReference>